<dbReference type="CDD" id="cd08472">
    <property type="entry name" value="PBP2_CrgA_like_3"/>
    <property type="match status" value="1"/>
</dbReference>
<dbReference type="SUPFAM" id="SSF46785">
    <property type="entry name" value="Winged helix' DNA-binding domain"/>
    <property type="match status" value="1"/>
</dbReference>
<protein>
    <submittedName>
        <fullName evidence="6">HTH-type transcriptional regulator DmlR</fullName>
    </submittedName>
</protein>
<proteinExistence type="inferred from homology"/>
<dbReference type="PROSITE" id="PS50931">
    <property type="entry name" value="HTH_LYSR"/>
    <property type="match status" value="1"/>
</dbReference>
<evidence type="ECO:0000259" key="5">
    <source>
        <dbReference type="PROSITE" id="PS50931"/>
    </source>
</evidence>
<dbReference type="GO" id="GO:0003700">
    <property type="term" value="F:DNA-binding transcription factor activity"/>
    <property type="evidence" value="ECO:0007669"/>
    <property type="project" value="InterPro"/>
</dbReference>
<comment type="caution">
    <text evidence="6">The sequence shown here is derived from an EMBL/GenBank/DDBJ whole genome shotgun (WGS) entry which is preliminary data.</text>
</comment>
<dbReference type="AlphaFoldDB" id="A0A132BZI8"/>
<dbReference type="InterPro" id="IPR058163">
    <property type="entry name" value="LysR-type_TF_proteobact-type"/>
</dbReference>
<name>A0A132BZI8_9RHOB</name>
<dbReference type="InterPro" id="IPR036388">
    <property type="entry name" value="WH-like_DNA-bd_sf"/>
</dbReference>
<dbReference type="InterPro" id="IPR000847">
    <property type="entry name" value="LysR_HTH_N"/>
</dbReference>
<dbReference type="SUPFAM" id="SSF53850">
    <property type="entry name" value="Periplasmic binding protein-like II"/>
    <property type="match status" value="1"/>
</dbReference>
<dbReference type="Proteomes" id="UP000068382">
    <property type="component" value="Unassembled WGS sequence"/>
</dbReference>
<dbReference type="GO" id="GO:0006351">
    <property type="term" value="P:DNA-templated transcription"/>
    <property type="evidence" value="ECO:0007669"/>
    <property type="project" value="TreeGrafter"/>
</dbReference>
<dbReference type="OrthoDB" id="9813056at2"/>
<sequence length="295" mass="32401">MDRLDAMNVFVRIVEVRSFSKVATDLGLPRSTVTDAIKALEARLGVSLLHRTTRVVRPTLDGEAYYQRCLSILSEIEDAEDAFAGTTPKGSLRIETHGVLARHFLLPSLPGFMARFPNIEIHIGEGDRLVDLVREGVDCTIRVGDPIDSNMTGRKLTDLEEVTCAAPTYLERFGTPQNIDALKGHQMIGFRSTATGSILPLEFVQNGILRTVSLPTPITVSGADTLAHCARLGHGIIQKPRYSAAEDLAAGRLIELLSDTPPAPSPVSIFYPRDRYLSPRVRVFIDWAAKAFSHQ</sequence>
<dbReference type="Gene3D" id="1.10.10.10">
    <property type="entry name" value="Winged helix-like DNA-binding domain superfamily/Winged helix DNA-binding domain"/>
    <property type="match status" value="1"/>
</dbReference>
<evidence type="ECO:0000256" key="1">
    <source>
        <dbReference type="ARBA" id="ARBA00009437"/>
    </source>
</evidence>
<evidence type="ECO:0000256" key="3">
    <source>
        <dbReference type="ARBA" id="ARBA00023125"/>
    </source>
</evidence>
<keyword evidence="2" id="KW-0805">Transcription regulation</keyword>
<dbReference type="EMBL" id="LPUY01000046">
    <property type="protein sequence ID" value="KUP93704.1"/>
    <property type="molecule type" value="Genomic_DNA"/>
</dbReference>
<dbReference type="RefSeq" id="WP_068241695.1">
    <property type="nucleotide sequence ID" value="NZ_LPUY01000046.1"/>
</dbReference>
<comment type="similarity">
    <text evidence="1">Belongs to the LysR transcriptional regulatory family.</text>
</comment>
<keyword evidence="4" id="KW-0804">Transcription</keyword>
<dbReference type="Pfam" id="PF03466">
    <property type="entry name" value="LysR_substrate"/>
    <property type="match status" value="1"/>
</dbReference>
<evidence type="ECO:0000256" key="4">
    <source>
        <dbReference type="ARBA" id="ARBA00023163"/>
    </source>
</evidence>
<dbReference type="GO" id="GO:0043565">
    <property type="term" value="F:sequence-specific DNA binding"/>
    <property type="evidence" value="ECO:0007669"/>
    <property type="project" value="TreeGrafter"/>
</dbReference>
<accession>A0A132BZI8</accession>
<evidence type="ECO:0000313" key="7">
    <source>
        <dbReference type="Proteomes" id="UP000068382"/>
    </source>
</evidence>
<reference evidence="6 7" key="1">
    <citation type="submission" date="2015-12" db="EMBL/GenBank/DDBJ databases">
        <title>Genome sequence of the marine Rhodobacteraceae strain O3.65, Candidatus Tritonibacter horizontis.</title>
        <authorList>
            <person name="Poehlein A."/>
            <person name="Giebel H.A."/>
            <person name="Voget S."/>
            <person name="Brinkhoff T."/>
        </authorList>
    </citation>
    <scope>NUCLEOTIDE SEQUENCE [LARGE SCALE GENOMIC DNA]</scope>
    <source>
        <strain evidence="6 7">O3.65</strain>
    </source>
</reference>
<feature type="domain" description="HTH lysR-type" evidence="5">
    <location>
        <begin position="1"/>
        <end position="59"/>
    </location>
</feature>
<evidence type="ECO:0000313" key="6">
    <source>
        <dbReference type="EMBL" id="KUP93704.1"/>
    </source>
</evidence>
<keyword evidence="3" id="KW-0238">DNA-binding</keyword>
<dbReference type="InterPro" id="IPR005119">
    <property type="entry name" value="LysR_subst-bd"/>
</dbReference>
<gene>
    <name evidence="6" type="primary">dmlR_5</name>
    <name evidence="6" type="ORF">TRIHO_14230</name>
</gene>
<dbReference type="Pfam" id="PF00126">
    <property type="entry name" value="HTH_1"/>
    <property type="match status" value="1"/>
</dbReference>
<dbReference type="InterPro" id="IPR036390">
    <property type="entry name" value="WH_DNA-bd_sf"/>
</dbReference>
<dbReference type="PATRIC" id="fig|1768241.3.peg.1496"/>
<dbReference type="Gene3D" id="3.40.190.290">
    <property type="match status" value="1"/>
</dbReference>
<dbReference type="FunFam" id="1.10.10.10:FF:000001">
    <property type="entry name" value="LysR family transcriptional regulator"/>
    <property type="match status" value="1"/>
</dbReference>
<organism evidence="6 7">
    <name type="scientific">Tritonibacter horizontis</name>
    <dbReference type="NCBI Taxonomy" id="1768241"/>
    <lineage>
        <taxon>Bacteria</taxon>
        <taxon>Pseudomonadati</taxon>
        <taxon>Pseudomonadota</taxon>
        <taxon>Alphaproteobacteria</taxon>
        <taxon>Rhodobacterales</taxon>
        <taxon>Paracoccaceae</taxon>
        <taxon>Tritonibacter</taxon>
    </lineage>
</organism>
<keyword evidence="7" id="KW-1185">Reference proteome</keyword>
<evidence type="ECO:0000256" key="2">
    <source>
        <dbReference type="ARBA" id="ARBA00023015"/>
    </source>
</evidence>
<dbReference type="PANTHER" id="PTHR30537:SF72">
    <property type="entry name" value="LYSR FAMILY TRANSCRIPTIONAL REGULATOR"/>
    <property type="match status" value="1"/>
</dbReference>
<dbReference type="PANTHER" id="PTHR30537">
    <property type="entry name" value="HTH-TYPE TRANSCRIPTIONAL REGULATOR"/>
    <property type="match status" value="1"/>
</dbReference>